<dbReference type="InterPro" id="IPR050437">
    <property type="entry name" value="Ribos_protein_bS1-like"/>
</dbReference>
<keyword evidence="5" id="KW-0687">Ribonucleoprotein</keyword>
<dbReference type="InterPro" id="IPR012340">
    <property type="entry name" value="NA-bd_OB-fold"/>
</dbReference>
<protein>
    <recommendedName>
        <fullName evidence="6">Small ribosomal subunit protein bS1</fullName>
    </recommendedName>
    <alternativeName>
        <fullName evidence="7">30S ribosomal protein S1</fullName>
    </alternativeName>
</protein>
<dbReference type="EMBL" id="JANRMI010000005">
    <property type="protein sequence ID" value="MDG0817927.1"/>
    <property type="molecule type" value="Genomic_DNA"/>
</dbReference>
<feature type="domain" description="S1 motif" evidence="8">
    <location>
        <begin position="314"/>
        <end position="384"/>
    </location>
</feature>
<dbReference type="CDD" id="cd05688">
    <property type="entry name" value="S1_RPS1_repeat_ec3"/>
    <property type="match status" value="1"/>
</dbReference>
<evidence type="ECO:0000259" key="8">
    <source>
        <dbReference type="PROSITE" id="PS50126"/>
    </source>
</evidence>
<evidence type="ECO:0000256" key="3">
    <source>
        <dbReference type="ARBA" id="ARBA00022884"/>
    </source>
</evidence>
<comment type="caution">
    <text evidence="9">The sequence shown here is derived from an EMBL/GenBank/DDBJ whole genome shotgun (WGS) entry which is preliminary data.</text>
</comment>
<feature type="domain" description="S1 motif" evidence="8">
    <location>
        <begin position="488"/>
        <end position="557"/>
    </location>
</feature>
<evidence type="ECO:0000256" key="7">
    <source>
        <dbReference type="ARBA" id="ARBA00035517"/>
    </source>
</evidence>
<keyword evidence="3" id="KW-0694">RNA-binding</keyword>
<dbReference type="RefSeq" id="WP_277579403.1">
    <property type="nucleotide sequence ID" value="NZ_JANRMI010000005.1"/>
</dbReference>
<dbReference type="GO" id="GO:0005840">
    <property type="term" value="C:ribosome"/>
    <property type="evidence" value="ECO:0007669"/>
    <property type="project" value="UniProtKB-KW"/>
</dbReference>
<dbReference type="NCBIfam" id="NF004952">
    <property type="entry name" value="PRK06299.1-2"/>
    <property type="match status" value="1"/>
</dbReference>
<dbReference type="InterPro" id="IPR003029">
    <property type="entry name" value="S1_domain"/>
</dbReference>
<dbReference type="NCBIfam" id="NF005208">
    <property type="entry name" value="PRK06676.1"/>
    <property type="match status" value="1"/>
</dbReference>
<comment type="similarity">
    <text evidence="1">Belongs to the bacterial ribosomal protein bS1 family.</text>
</comment>
<dbReference type="InterPro" id="IPR035104">
    <property type="entry name" value="Ribosomal_protein_S1-like"/>
</dbReference>
<feature type="domain" description="S1 motif" evidence="8">
    <location>
        <begin position="401"/>
        <end position="471"/>
    </location>
</feature>
<dbReference type="CDD" id="cd04465">
    <property type="entry name" value="S1_RPS1_repeat_ec2_hs2"/>
    <property type="match status" value="1"/>
</dbReference>
<reference evidence="9" key="1">
    <citation type="submission" date="2022-08" db="EMBL/GenBank/DDBJ databases">
        <title>Novel Bdellovibrio Species Isolated from Svalbard: Designation Bdellovibrio svalbardensis.</title>
        <authorList>
            <person name="Mitchell R.J."/>
            <person name="Choi S.Y."/>
        </authorList>
    </citation>
    <scope>NUCLEOTIDE SEQUENCE</scope>
    <source>
        <strain evidence="9">PAP01</strain>
    </source>
</reference>
<dbReference type="NCBIfam" id="TIGR00717">
    <property type="entry name" value="rpsA"/>
    <property type="match status" value="1"/>
</dbReference>
<evidence type="ECO:0000256" key="5">
    <source>
        <dbReference type="ARBA" id="ARBA00023274"/>
    </source>
</evidence>
<evidence type="ECO:0000313" key="9">
    <source>
        <dbReference type="EMBL" id="MDG0817927.1"/>
    </source>
</evidence>
<dbReference type="SUPFAM" id="SSF50249">
    <property type="entry name" value="Nucleic acid-binding proteins"/>
    <property type="match status" value="6"/>
</dbReference>
<evidence type="ECO:0000256" key="4">
    <source>
        <dbReference type="ARBA" id="ARBA00022980"/>
    </source>
</evidence>
<evidence type="ECO:0000256" key="6">
    <source>
        <dbReference type="ARBA" id="ARBA00035293"/>
    </source>
</evidence>
<keyword evidence="2" id="KW-0677">Repeat</keyword>
<feature type="domain" description="S1 motif" evidence="8">
    <location>
        <begin position="229"/>
        <end position="297"/>
    </location>
</feature>
<dbReference type="PANTHER" id="PTHR10724:SF7">
    <property type="entry name" value="SMALL RIBOSOMAL SUBUNIT PROTEIN BS1C"/>
    <property type="match status" value="1"/>
</dbReference>
<dbReference type="InterPro" id="IPR000110">
    <property type="entry name" value="Ribosomal_bS1"/>
</dbReference>
<keyword evidence="10" id="KW-1185">Reference proteome</keyword>
<dbReference type="CDD" id="cd05687">
    <property type="entry name" value="S1_RPS1_repeat_ec1_hs1"/>
    <property type="match status" value="1"/>
</dbReference>
<dbReference type="SMART" id="SM00316">
    <property type="entry name" value="S1"/>
    <property type="match status" value="6"/>
</dbReference>
<name>A0ABT6DM12_9BACT</name>
<organism evidence="9 10">
    <name type="scientific">Bdellovibrio svalbardensis</name>
    <dbReference type="NCBI Taxonomy" id="2972972"/>
    <lineage>
        <taxon>Bacteria</taxon>
        <taxon>Pseudomonadati</taxon>
        <taxon>Bdellovibrionota</taxon>
        <taxon>Bdellovibrionia</taxon>
        <taxon>Bdellovibrionales</taxon>
        <taxon>Pseudobdellovibrionaceae</taxon>
        <taxon>Bdellovibrio</taxon>
    </lineage>
</organism>
<keyword evidence="4 9" id="KW-0689">Ribosomal protein</keyword>
<dbReference type="PRINTS" id="PR00681">
    <property type="entry name" value="RIBOSOMALS1"/>
</dbReference>
<accession>A0ABT6DM12</accession>
<evidence type="ECO:0000256" key="2">
    <source>
        <dbReference type="ARBA" id="ARBA00022737"/>
    </source>
</evidence>
<dbReference type="Proteomes" id="UP001152321">
    <property type="component" value="Unassembled WGS sequence"/>
</dbReference>
<proteinExistence type="inferred from homology"/>
<feature type="domain" description="S1 motif" evidence="8">
    <location>
        <begin position="143"/>
        <end position="208"/>
    </location>
</feature>
<feature type="domain" description="S1 motif" evidence="8">
    <location>
        <begin position="59"/>
        <end position="125"/>
    </location>
</feature>
<dbReference type="Pfam" id="PF00575">
    <property type="entry name" value="S1"/>
    <property type="match status" value="6"/>
</dbReference>
<dbReference type="PROSITE" id="PS50126">
    <property type="entry name" value="S1"/>
    <property type="match status" value="6"/>
</dbReference>
<evidence type="ECO:0000256" key="1">
    <source>
        <dbReference type="ARBA" id="ARBA00006767"/>
    </source>
</evidence>
<dbReference type="Gene3D" id="2.40.50.140">
    <property type="entry name" value="Nucleic acid-binding proteins"/>
    <property type="match status" value="6"/>
</dbReference>
<evidence type="ECO:0000313" key="10">
    <source>
        <dbReference type="Proteomes" id="UP001152321"/>
    </source>
</evidence>
<sequence length="599" mass="66471">MTKQMNKAELEKQKVLAFLDAEDSKVAANPGIYGAAKSEKGEFDSLFEASMKEQDFKVGDVVTGSVVEVQSDYVLVDINYKSEGLIAINEFRVIDGVRDVKAGDKVEVLIDRIENENGMIVLSKDKADMLRAWTDISKAAENEEVIEGTVVAKVKGGLSVDIGVKAFLPGSQIDLRPVRNMDVYLGKKFKFKVIKFNKKRGNIVLSRRALLEEERDSLRSQTLDTMAEGSVVTGIVKNITDYGAFIDLGGMDGLLHITDMSWGRVKHPSEMLNVGDEIQVKVLKYDKEKERVSLGMKQLHSDPWESVKASYPAGTKLKGKVVSLAEYGAFVELGEGIEGLIHVSEMSWTKRVKHPSQVVNVGDEVEVVVLEVDTENRRISLGMKQLQQNPWIEMKESYAPGTIIEGEVKSVTDFGIFIGIEEGIDGLVHISDFSWTKRVNHPNEMFTKGQKVRAVVLGVDIENERFSLGIKQLESDPWANIENKYAIGTQHDVKVTKTADFGAFVELESDIEGLIHISELTTDKINTVEDFIKPGQSVKAEVISIDKDARKIGLSAKLVKLRESKADVDDYVKKATATSKSTFGDLFADQLKNMKTDKQ</sequence>
<gene>
    <name evidence="9" type="ORF">NWE73_16210</name>
</gene>
<dbReference type="PANTHER" id="PTHR10724">
    <property type="entry name" value="30S RIBOSOMAL PROTEIN S1"/>
    <property type="match status" value="1"/>
</dbReference>